<reference evidence="2 3" key="1">
    <citation type="submission" date="2020-08" db="EMBL/GenBank/DDBJ databases">
        <title>A Genomic Blueprint of the Chicken Gut Microbiome.</title>
        <authorList>
            <person name="Gilroy R."/>
            <person name="Ravi A."/>
            <person name="Getino M."/>
            <person name="Pursley I."/>
            <person name="Horton D.L."/>
            <person name="Alikhan N.-F."/>
            <person name="Baker D."/>
            <person name="Gharbi K."/>
            <person name="Hall N."/>
            <person name="Watson M."/>
            <person name="Adriaenssens E.M."/>
            <person name="Foster-Nyarko E."/>
            <person name="Jarju S."/>
            <person name="Secka A."/>
            <person name="Antonio M."/>
            <person name="Oren A."/>
            <person name="Chaudhuri R."/>
            <person name="La Ragione R.M."/>
            <person name="Hildebrand F."/>
            <person name="Pallen M.J."/>
        </authorList>
    </citation>
    <scope>NUCLEOTIDE SEQUENCE [LARGE SCALE GENOMIC DNA]</scope>
    <source>
        <strain evidence="2 3">Sa3CUN1</strain>
    </source>
</reference>
<keyword evidence="3" id="KW-1185">Reference proteome</keyword>
<dbReference type="InterPro" id="IPR003495">
    <property type="entry name" value="CobW/HypB/UreG_nucleotide-bd"/>
</dbReference>
<gene>
    <name evidence="2" type="ORF">H9660_15415</name>
</gene>
<organism evidence="2 3">
    <name type="scientific">Clostridium gallinarum</name>
    <dbReference type="NCBI Taxonomy" id="2762246"/>
    <lineage>
        <taxon>Bacteria</taxon>
        <taxon>Bacillati</taxon>
        <taxon>Bacillota</taxon>
        <taxon>Clostridia</taxon>
        <taxon>Eubacteriales</taxon>
        <taxon>Clostridiaceae</taxon>
        <taxon>Clostridium</taxon>
    </lineage>
</organism>
<feature type="domain" description="CobW/HypB/UreG nucleotide-binding" evidence="1">
    <location>
        <begin position="8"/>
        <end position="172"/>
    </location>
</feature>
<dbReference type="Pfam" id="PF02492">
    <property type="entry name" value="cobW"/>
    <property type="match status" value="1"/>
</dbReference>
<proteinExistence type="predicted"/>
<dbReference type="InterPro" id="IPR027417">
    <property type="entry name" value="P-loop_NTPase"/>
</dbReference>
<evidence type="ECO:0000313" key="2">
    <source>
        <dbReference type="EMBL" id="MBD7916523.1"/>
    </source>
</evidence>
<dbReference type="SUPFAM" id="SSF52540">
    <property type="entry name" value="P-loop containing nucleoside triphosphate hydrolases"/>
    <property type="match status" value="1"/>
</dbReference>
<protein>
    <recommendedName>
        <fullName evidence="1">CobW/HypB/UreG nucleotide-binding domain-containing protein</fullName>
    </recommendedName>
</protein>
<dbReference type="Gene3D" id="3.40.50.300">
    <property type="entry name" value="P-loop containing nucleotide triphosphate hydrolases"/>
    <property type="match status" value="1"/>
</dbReference>
<name>A0ABR8Q7X3_9CLOT</name>
<dbReference type="Proteomes" id="UP000640335">
    <property type="component" value="Unassembled WGS sequence"/>
</dbReference>
<sequence>MMRIKLEIVSGFLGAGKTSFINSYLETELCLEKEILVIVLEKGITNIKNSFVNIETIYLEDSKDLKKTLIGKINEKKYHKVIVEFNGTERLSLIGDLFKDKLIKKNFVFYGNYYIGDARNLIIYLKNLGEIIIPFIQSSKLIILNNLDLLDQDEKDKIIKEIEIINQTSPIILSNSLSNLSFDLKKSKYFKENQILNRIKVLFSKSEVYLDDKMG</sequence>
<dbReference type="EMBL" id="JACSQZ010000093">
    <property type="protein sequence ID" value="MBD7916523.1"/>
    <property type="molecule type" value="Genomic_DNA"/>
</dbReference>
<accession>A0ABR8Q7X3</accession>
<evidence type="ECO:0000259" key="1">
    <source>
        <dbReference type="Pfam" id="PF02492"/>
    </source>
</evidence>
<dbReference type="RefSeq" id="WP_191751264.1">
    <property type="nucleotide sequence ID" value="NZ_JACSQZ010000093.1"/>
</dbReference>
<comment type="caution">
    <text evidence="2">The sequence shown here is derived from an EMBL/GenBank/DDBJ whole genome shotgun (WGS) entry which is preliminary data.</text>
</comment>
<evidence type="ECO:0000313" key="3">
    <source>
        <dbReference type="Proteomes" id="UP000640335"/>
    </source>
</evidence>